<keyword evidence="2" id="KW-1185">Reference proteome</keyword>
<protein>
    <submittedName>
        <fullName evidence="1">Uncharacterized protein</fullName>
    </submittedName>
</protein>
<dbReference type="Proteomes" id="UP000675379">
    <property type="component" value="Unassembled WGS sequence"/>
</dbReference>
<organism evidence="1 2">
    <name type="scientific">Proteiniclasticum sediminis</name>
    <dbReference type="NCBI Taxonomy" id="2804028"/>
    <lineage>
        <taxon>Bacteria</taxon>
        <taxon>Bacillati</taxon>
        <taxon>Bacillota</taxon>
        <taxon>Clostridia</taxon>
        <taxon>Eubacteriales</taxon>
        <taxon>Clostridiaceae</taxon>
        <taxon>Proteiniclasticum</taxon>
    </lineage>
</organism>
<dbReference type="AlphaFoldDB" id="A0A941CQR1"/>
<reference evidence="1" key="1">
    <citation type="submission" date="2021-04" db="EMBL/GenBank/DDBJ databases">
        <title>Proteiniclasticum sedimins sp. nov., an obligate anaerobic bacterium isolated from anaerobic sludge.</title>
        <authorList>
            <person name="Liu J."/>
        </authorList>
    </citation>
    <scope>NUCLEOTIDE SEQUENCE</scope>
    <source>
        <strain evidence="1">BAD-10</strain>
    </source>
</reference>
<dbReference type="EMBL" id="JAGSCS010000010">
    <property type="protein sequence ID" value="MBR0576369.1"/>
    <property type="molecule type" value="Genomic_DNA"/>
</dbReference>
<comment type="caution">
    <text evidence="1">The sequence shown here is derived from an EMBL/GenBank/DDBJ whole genome shotgun (WGS) entry which is preliminary data.</text>
</comment>
<evidence type="ECO:0000313" key="1">
    <source>
        <dbReference type="EMBL" id="MBR0576369.1"/>
    </source>
</evidence>
<evidence type="ECO:0000313" key="2">
    <source>
        <dbReference type="Proteomes" id="UP000675379"/>
    </source>
</evidence>
<gene>
    <name evidence="1" type="ORF">KCG48_08440</name>
</gene>
<sequence>MKKENIRLTEPLKLFIAPPLTEEDPLLSCLSFPYSLTELSQADAVFCLEDFSPEPGKSFPLHPGDLADPLLAWDTQRRLLAHVWFKSLPLPSRRALQEAWYILKFLCQELDNPLARTWGTALSSQRTTLTQEDLEGYRQKILQLLHGPSSAERIRGSLWKNYAHQRKKTQESLPGIHSSAEGIGGETLLEELRILEDYALNRGIFFGTSPVIWREQTP</sequence>
<dbReference type="RefSeq" id="WP_211801283.1">
    <property type="nucleotide sequence ID" value="NZ_JAGSCS010000010.1"/>
</dbReference>
<name>A0A941CQR1_9CLOT</name>
<accession>A0A941CQR1</accession>
<proteinExistence type="predicted"/>